<dbReference type="Proteomes" id="UP000070175">
    <property type="component" value="Unassembled WGS sequence"/>
</dbReference>
<dbReference type="GO" id="GO:0004519">
    <property type="term" value="F:endonuclease activity"/>
    <property type="evidence" value="ECO:0007669"/>
    <property type="project" value="InterPro"/>
</dbReference>
<gene>
    <name evidence="3" type="ORF">AKJ56_00200</name>
</gene>
<dbReference type="SMART" id="SM00507">
    <property type="entry name" value="HNHc"/>
    <property type="match status" value="1"/>
</dbReference>
<dbReference type="Pfam" id="PF14239">
    <property type="entry name" value="RRXRR"/>
    <property type="match status" value="1"/>
</dbReference>
<protein>
    <recommendedName>
        <fullName evidence="2">HNH nuclease domain-containing protein</fullName>
    </recommendedName>
</protein>
<reference evidence="3 4" key="1">
    <citation type="journal article" date="2016" name="Sci. Rep.">
        <title>Metabolic traits of an uncultured archaeal lineage -MSBL1- from brine pools of the Red Sea.</title>
        <authorList>
            <person name="Mwirichia R."/>
            <person name="Alam I."/>
            <person name="Rashid M."/>
            <person name="Vinu M."/>
            <person name="Ba-Alawi W."/>
            <person name="Anthony Kamau A."/>
            <person name="Kamanda Ngugi D."/>
            <person name="Goker M."/>
            <person name="Klenk H.P."/>
            <person name="Bajic V."/>
            <person name="Stingl U."/>
        </authorList>
    </citation>
    <scope>NUCLEOTIDE SEQUENCE [LARGE SCALE GENOMIC DNA]</scope>
    <source>
        <strain evidence="3">SCGC-AAA382N08</strain>
    </source>
</reference>
<dbReference type="GO" id="GO:0008270">
    <property type="term" value="F:zinc ion binding"/>
    <property type="evidence" value="ECO:0007669"/>
    <property type="project" value="InterPro"/>
</dbReference>
<feature type="domain" description="HNH nuclease" evidence="2">
    <location>
        <begin position="184"/>
        <end position="235"/>
    </location>
</feature>
<dbReference type="InterPro" id="IPR002711">
    <property type="entry name" value="HNH"/>
</dbReference>
<evidence type="ECO:0000256" key="1">
    <source>
        <dbReference type="SAM" id="MobiDB-lite"/>
    </source>
</evidence>
<dbReference type="CDD" id="cd00085">
    <property type="entry name" value="HNHc"/>
    <property type="match status" value="1"/>
</dbReference>
<dbReference type="PATRIC" id="fig|1698285.3.peg.42"/>
<evidence type="ECO:0000313" key="4">
    <source>
        <dbReference type="Proteomes" id="UP000070175"/>
    </source>
</evidence>
<accession>A0A133VR28</accession>
<dbReference type="Gene3D" id="1.10.30.50">
    <property type="match status" value="1"/>
</dbReference>
<proteinExistence type="predicted"/>
<dbReference type="InterPro" id="IPR025938">
    <property type="entry name" value="RRXRR_dom"/>
</dbReference>
<dbReference type="InterPro" id="IPR052892">
    <property type="entry name" value="NA-targeting_endonuclease"/>
</dbReference>
<dbReference type="NCBIfam" id="NF040563">
    <property type="entry name" value="guided_IscB"/>
    <property type="match status" value="1"/>
</dbReference>
<sequence>MSKKVYVQNKDGTPLMPCKPAKARHLLRDDKAEVVEKTPFTIRLNWDCEENTQQVRLGIDTGSKKAGIAAVRENGQLLYQSKVELRTDVKQKMDRRRRYRRTRRNRKTRYRKPRFDNRKRKKGWLPPSLKSKANSTIKSVKQVSKLLPISSVTVEIAPFDMQKIKNPGIEGEQYQNGELKGHSSVRQYVLYRDKHQCINCKKDDVPLQVHHLKPRSKGGTEKPGNMVSLCVECHEKLHRDEIELSEKSLNYWTNKEYKYASHVNSMKNYLVKELRKLFNVKITFGNVTKAARKELGLDKSDVNDAIAIACLDFAKRIRKLSHTFLQKCLPRGRYQLYKGERSERRIPTEGFNGFDRWDKVELPNGTMGFVKGRRKSGYFDVSDINGNSYTHSIKYTKLNLISKAETIITELKGNSSPLNQRLEGVSLPG</sequence>
<dbReference type="EMBL" id="LHYJ01000001">
    <property type="protein sequence ID" value="KXB08867.1"/>
    <property type="molecule type" value="Genomic_DNA"/>
</dbReference>
<dbReference type="GO" id="GO:0003676">
    <property type="term" value="F:nucleic acid binding"/>
    <property type="evidence" value="ECO:0007669"/>
    <property type="project" value="InterPro"/>
</dbReference>
<dbReference type="PANTHER" id="PTHR33877">
    <property type="entry name" value="SLL1193 PROTEIN"/>
    <property type="match status" value="1"/>
</dbReference>
<comment type="caution">
    <text evidence="3">The sequence shown here is derived from an EMBL/GenBank/DDBJ whole genome shotgun (WGS) entry which is preliminary data.</text>
</comment>
<evidence type="ECO:0000259" key="2">
    <source>
        <dbReference type="SMART" id="SM00507"/>
    </source>
</evidence>
<dbReference type="PANTHER" id="PTHR33877:SF2">
    <property type="entry name" value="OS07G0170200 PROTEIN"/>
    <property type="match status" value="1"/>
</dbReference>
<dbReference type="InterPro" id="IPR003615">
    <property type="entry name" value="HNH_nuc"/>
</dbReference>
<dbReference type="Pfam" id="PF01844">
    <property type="entry name" value="HNH"/>
    <property type="match status" value="1"/>
</dbReference>
<evidence type="ECO:0000313" key="3">
    <source>
        <dbReference type="EMBL" id="KXB08867.1"/>
    </source>
</evidence>
<feature type="compositionally biased region" description="Basic residues" evidence="1">
    <location>
        <begin position="93"/>
        <end position="123"/>
    </location>
</feature>
<dbReference type="InterPro" id="IPR047693">
    <property type="entry name" value="RNA-guided_IscB-like"/>
</dbReference>
<feature type="region of interest" description="Disordered" evidence="1">
    <location>
        <begin position="90"/>
        <end position="130"/>
    </location>
</feature>
<keyword evidence="4" id="KW-1185">Reference proteome</keyword>
<organism evidence="3 4">
    <name type="scientific">candidate division MSBL1 archaeon SCGC-AAA382N08</name>
    <dbReference type="NCBI Taxonomy" id="1698285"/>
    <lineage>
        <taxon>Archaea</taxon>
        <taxon>Methanobacteriati</taxon>
        <taxon>Methanobacteriota</taxon>
        <taxon>candidate division MSBL1</taxon>
    </lineage>
</organism>
<dbReference type="AlphaFoldDB" id="A0A133VR28"/>
<name>A0A133VR28_9EURY</name>